<accession>A0ACB0LZA2</accession>
<name>A0ACB0LZA2_TRIPR</name>
<organism evidence="1 2">
    <name type="scientific">Trifolium pratense</name>
    <name type="common">Red clover</name>
    <dbReference type="NCBI Taxonomy" id="57577"/>
    <lineage>
        <taxon>Eukaryota</taxon>
        <taxon>Viridiplantae</taxon>
        <taxon>Streptophyta</taxon>
        <taxon>Embryophyta</taxon>
        <taxon>Tracheophyta</taxon>
        <taxon>Spermatophyta</taxon>
        <taxon>Magnoliopsida</taxon>
        <taxon>eudicotyledons</taxon>
        <taxon>Gunneridae</taxon>
        <taxon>Pentapetalae</taxon>
        <taxon>rosids</taxon>
        <taxon>fabids</taxon>
        <taxon>Fabales</taxon>
        <taxon>Fabaceae</taxon>
        <taxon>Papilionoideae</taxon>
        <taxon>50 kb inversion clade</taxon>
        <taxon>NPAAA clade</taxon>
        <taxon>Hologalegina</taxon>
        <taxon>IRL clade</taxon>
        <taxon>Trifolieae</taxon>
        <taxon>Trifolium</taxon>
    </lineage>
</organism>
<proteinExistence type="predicted"/>
<keyword evidence="2" id="KW-1185">Reference proteome</keyword>
<sequence>MVKGILLVVDSVEGPMPQTRFVLKKALGFGHSVVIVVKKIDRSSARPEFVVNSTFELFIELNPTDEHVCL</sequence>
<dbReference type="EMBL" id="CASHSV030000716">
    <property type="protein sequence ID" value="CAJ2672437.1"/>
    <property type="molecule type" value="Genomic_DNA"/>
</dbReference>
<reference evidence="1" key="1">
    <citation type="submission" date="2023-10" db="EMBL/GenBank/DDBJ databases">
        <authorList>
            <person name="Rodriguez Cubillos JULIANA M."/>
            <person name="De Vega J."/>
        </authorList>
    </citation>
    <scope>NUCLEOTIDE SEQUENCE</scope>
</reference>
<protein>
    <submittedName>
        <fullName evidence="1">Uncharacterized protein</fullName>
    </submittedName>
</protein>
<evidence type="ECO:0000313" key="2">
    <source>
        <dbReference type="Proteomes" id="UP001177021"/>
    </source>
</evidence>
<gene>
    <name evidence="1" type="ORF">MILVUS5_LOCUS36072</name>
</gene>
<comment type="caution">
    <text evidence="1">The sequence shown here is derived from an EMBL/GenBank/DDBJ whole genome shotgun (WGS) entry which is preliminary data.</text>
</comment>
<evidence type="ECO:0000313" key="1">
    <source>
        <dbReference type="EMBL" id="CAJ2672437.1"/>
    </source>
</evidence>
<dbReference type="Proteomes" id="UP001177021">
    <property type="component" value="Unassembled WGS sequence"/>
</dbReference>